<dbReference type="Gene3D" id="1.20.120.1760">
    <property type="match status" value="1"/>
</dbReference>
<evidence type="ECO:0000256" key="6">
    <source>
        <dbReference type="ARBA" id="ARBA00023098"/>
    </source>
</evidence>
<protein>
    <recommendedName>
        <fullName evidence="10">cardiolipin synthase (CMP-forming)</fullName>
        <ecNumber evidence="10">2.7.8.41</ecNumber>
    </recommendedName>
</protein>
<dbReference type="OrthoDB" id="10020554at2759"/>
<evidence type="ECO:0000256" key="12">
    <source>
        <dbReference type="SAM" id="Phobius"/>
    </source>
</evidence>
<feature type="transmembrane region" description="Helical" evidence="12">
    <location>
        <begin position="187"/>
        <end position="206"/>
    </location>
</feature>
<keyword evidence="9" id="KW-1208">Phospholipid metabolism</keyword>
<feature type="transmembrane region" description="Helical" evidence="12">
    <location>
        <begin position="161"/>
        <end position="181"/>
    </location>
</feature>
<dbReference type="InterPro" id="IPR043130">
    <property type="entry name" value="CDP-OH_PTrfase_TM_dom"/>
</dbReference>
<dbReference type="EMBL" id="NEVH01006756">
    <property type="protein sequence ID" value="PNF36488.1"/>
    <property type="molecule type" value="Genomic_DNA"/>
</dbReference>
<dbReference type="GO" id="GO:0005739">
    <property type="term" value="C:mitochondrion"/>
    <property type="evidence" value="ECO:0007669"/>
    <property type="project" value="TreeGrafter"/>
</dbReference>
<dbReference type="InterPro" id="IPR000462">
    <property type="entry name" value="CDP-OH_P_trans"/>
</dbReference>
<dbReference type="AlphaFoldDB" id="A0A2J7R6M7"/>
<keyword evidence="6" id="KW-0443">Lipid metabolism</keyword>
<evidence type="ECO:0000313" key="14">
    <source>
        <dbReference type="Proteomes" id="UP000235965"/>
    </source>
</evidence>
<accession>A0A2J7R6M7</accession>
<evidence type="ECO:0000256" key="9">
    <source>
        <dbReference type="ARBA" id="ARBA00023264"/>
    </source>
</evidence>
<dbReference type="EMBL" id="NEVH01006756">
    <property type="protein sequence ID" value="PNF36483.1"/>
    <property type="molecule type" value="Genomic_DNA"/>
</dbReference>
<reference evidence="13 14" key="1">
    <citation type="submission" date="2017-12" db="EMBL/GenBank/DDBJ databases">
        <title>Hemimetabolous genomes reveal molecular basis of termite eusociality.</title>
        <authorList>
            <person name="Harrison M.C."/>
            <person name="Jongepier E."/>
            <person name="Robertson H.M."/>
            <person name="Arning N."/>
            <person name="Bitard-Feildel T."/>
            <person name="Chao H."/>
            <person name="Childers C.P."/>
            <person name="Dinh H."/>
            <person name="Doddapaneni H."/>
            <person name="Dugan S."/>
            <person name="Gowin J."/>
            <person name="Greiner C."/>
            <person name="Han Y."/>
            <person name="Hu H."/>
            <person name="Hughes D.S.T."/>
            <person name="Huylmans A.-K."/>
            <person name="Kemena C."/>
            <person name="Kremer L.P.M."/>
            <person name="Lee S.L."/>
            <person name="Lopez-Ezquerra A."/>
            <person name="Mallet L."/>
            <person name="Monroy-Kuhn J.M."/>
            <person name="Moser A."/>
            <person name="Murali S.C."/>
            <person name="Muzny D.M."/>
            <person name="Otani S."/>
            <person name="Piulachs M.-D."/>
            <person name="Poelchau M."/>
            <person name="Qu J."/>
            <person name="Schaub F."/>
            <person name="Wada-Katsumata A."/>
            <person name="Worley K.C."/>
            <person name="Xie Q."/>
            <person name="Ylla G."/>
            <person name="Poulsen M."/>
            <person name="Gibbs R.A."/>
            <person name="Schal C."/>
            <person name="Richards S."/>
            <person name="Belles X."/>
            <person name="Korb J."/>
            <person name="Bornberg-Bauer E."/>
        </authorList>
    </citation>
    <scope>NUCLEOTIDE SEQUENCE [LARGE SCALE GENOMIC DNA]</scope>
    <source>
        <tissue evidence="13">Whole body</tissue>
    </source>
</reference>
<sequence length="243" mass="27425">MVTVVLKFLGTQICQTHTLRQAQLLRPRMLRWVSTLDYSMDQGQKEKQLLHGMLQKKKEHFKESGQILLKDIKETRDKVKEKMEEIIERENVLTIPNLLCISRIVMSPFLGYFILQSEYHLALGLFVFAGVSDLLDGWIARNFESQASKIGSFLDPMADKVLIATLFGALTFMDLIPGRFLGDKFTLFFIAGTIISALLFVAVYLTGAIITRDLLLVAAAFCVRYKSLPPPVSTLHSNKIAVV</sequence>
<dbReference type="Proteomes" id="UP000235965">
    <property type="component" value="Unassembled WGS sequence"/>
</dbReference>
<keyword evidence="3" id="KW-0808">Transferase</keyword>
<evidence type="ECO:0000313" key="13">
    <source>
        <dbReference type="EMBL" id="PNF36488.1"/>
    </source>
</evidence>
<comment type="catalytic activity">
    <reaction evidence="11">
        <text>a CDP-1,2-diacyl-sn-glycerol + a 1,2-diacyl-sn-glycero-3-phospho-(1'-sn-glycerol) = a cardiolipin + CMP + H(+)</text>
        <dbReference type="Rhea" id="RHEA:32931"/>
        <dbReference type="ChEBI" id="CHEBI:15378"/>
        <dbReference type="ChEBI" id="CHEBI:58332"/>
        <dbReference type="ChEBI" id="CHEBI:60377"/>
        <dbReference type="ChEBI" id="CHEBI:62237"/>
        <dbReference type="ChEBI" id="CHEBI:64716"/>
        <dbReference type="EC" id="2.7.8.41"/>
    </reaction>
</comment>
<evidence type="ECO:0000256" key="1">
    <source>
        <dbReference type="ARBA" id="ARBA00004141"/>
    </source>
</evidence>
<dbReference type="InterPro" id="IPR050324">
    <property type="entry name" value="CDP-alcohol_PTase-I"/>
</dbReference>
<dbReference type="PANTHER" id="PTHR14269:SF60">
    <property type="entry name" value="CARDIOLIPIN SYNTHASE (CMP-FORMING)"/>
    <property type="match status" value="1"/>
</dbReference>
<dbReference type="Pfam" id="PF01066">
    <property type="entry name" value="CDP-OH_P_transf"/>
    <property type="match status" value="1"/>
</dbReference>
<evidence type="ECO:0000256" key="11">
    <source>
        <dbReference type="ARBA" id="ARBA00047433"/>
    </source>
</evidence>
<keyword evidence="4 12" id="KW-0812">Transmembrane</keyword>
<name>A0A2J7R6M7_9NEOP</name>
<proteinExistence type="predicted"/>
<dbReference type="GO" id="GO:0016020">
    <property type="term" value="C:membrane"/>
    <property type="evidence" value="ECO:0007669"/>
    <property type="project" value="UniProtKB-SubCell"/>
</dbReference>
<keyword evidence="14" id="KW-1185">Reference proteome</keyword>
<evidence type="ECO:0000256" key="7">
    <source>
        <dbReference type="ARBA" id="ARBA00023136"/>
    </source>
</evidence>
<keyword evidence="7 12" id="KW-0472">Membrane</keyword>
<dbReference type="EC" id="2.7.8.41" evidence="10"/>
<keyword evidence="8" id="KW-0594">Phospholipid biosynthesis</keyword>
<dbReference type="GO" id="GO:0032049">
    <property type="term" value="P:cardiolipin biosynthetic process"/>
    <property type="evidence" value="ECO:0007669"/>
    <property type="project" value="TreeGrafter"/>
</dbReference>
<comment type="caution">
    <text evidence="13">The sequence shown here is derived from an EMBL/GenBank/DDBJ whole genome shotgun (WGS) entry which is preliminary data.</text>
</comment>
<organism evidence="13 14">
    <name type="scientific">Cryptotermes secundus</name>
    <dbReference type="NCBI Taxonomy" id="105785"/>
    <lineage>
        <taxon>Eukaryota</taxon>
        <taxon>Metazoa</taxon>
        <taxon>Ecdysozoa</taxon>
        <taxon>Arthropoda</taxon>
        <taxon>Hexapoda</taxon>
        <taxon>Insecta</taxon>
        <taxon>Pterygota</taxon>
        <taxon>Neoptera</taxon>
        <taxon>Polyneoptera</taxon>
        <taxon>Dictyoptera</taxon>
        <taxon>Blattodea</taxon>
        <taxon>Blattoidea</taxon>
        <taxon>Termitoidae</taxon>
        <taxon>Kalotermitidae</taxon>
        <taxon>Cryptotermitinae</taxon>
        <taxon>Cryptotermes</taxon>
    </lineage>
</organism>
<dbReference type="GO" id="GO:0043337">
    <property type="term" value="F:cardiolipin synthase (CMP-forming)"/>
    <property type="evidence" value="ECO:0007669"/>
    <property type="project" value="UniProtKB-EC"/>
</dbReference>
<evidence type="ECO:0000256" key="2">
    <source>
        <dbReference type="ARBA" id="ARBA00022516"/>
    </source>
</evidence>
<comment type="subcellular location">
    <subcellularLocation>
        <location evidence="1">Membrane</location>
        <topology evidence="1">Multi-pass membrane protein</topology>
    </subcellularLocation>
</comment>
<evidence type="ECO:0000256" key="10">
    <source>
        <dbReference type="ARBA" id="ARBA00039001"/>
    </source>
</evidence>
<evidence type="ECO:0000256" key="8">
    <source>
        <dbReference type="ARBA" id="ARBA00023209"/>
    </source>
</evidence>
<evidence type="ECO:0000256" key="3">
    <source>
        <dbReference type="ARBA" id="ARBA00022679"/>
    </source>
</evidence>
<keyword evidence="2" id="KW-0444">Lipid biosynthesis</keyword>
<gene>
    <name evidence="13" type="ORF">B7P43_G15884</name>
</gene>
<dbReference type="PANTHER" id="PTHR14269">
    <property type="entry name" value="CDP-DIACYLGLYCEROL--GLYCEROL-3-PHOSPHATE 3-PHOSPHATIDYLTRANSFERASE-RELATED"/>
    <property type="match status" value="1"/>
</dbReference>
<keyword evidence="5 12" id="KW-1133">Transmembrane helix</keyword>
<evidence type="ECO:0000256" key="4">
    <source>
        <dbReference type="ARBA" id="ARBA00022692"/>
    </source>
</evidence>
<evidence type="ECO:0000256" key="5">
    <source>
        <dbReference type="ARBA" id="ARBA00022989"/>
    </source>
</evidence>